<sequence>MTLSPRPSTSSTDGTADDKRDEQARALCLRLLTARARTRAELQERLAKRGYPDDVSASVLDRLTQVGLIDDEDFAEQWVRSRHVNAGKGKRALAAELRTKGVGNEVIDAALADIDADAERTRAEQLVRDRLRREKLGDPGDRDAENKVARRLVGMLARRGYHQSMALDVVTTELANERERRRV</sequence>
<dbReference type="InterPro" id="IPR036388">
    <property type="entry name" value="WH-like_DNA-bd_sf"/>
</dbReference>
<organism evidence="9 10">
    <name type="scientific">Mycolicibacterium aurum</name>
    <name type="common">Mycobacterium aurum</name>
    <dbReference type="NCBI Taxonomy" id="1791"/>
    <lineage>
        <taxon>Bacteria</taxon>
        <taxon>Bacillati</taxon>
        <taxon>Actinomycetota</taxon>
        <taxon>Actinomycetes</taxon>
        <taxon>Mycobacteriales</taxon>
        <taxon>Mycobacteriaceae</taxon>
        <taxon>Mycolicibacterium</taxon>
    </lineage>
</organism>
<evidence type="ECO:0000256" key="5">
    <source>
        <dbReference type="HAMAP-Rule" id="MF_01114"/>
    </source>
</evidence>
<dbReference type="EMBL" id="LR134356">
    <property type="protein sequence ID" value="VEG54003.1"/>
    <property type="molecule type" value="Genomic_DNA"/>
</dbReference>
<reference evidence="9 10" key="1">
    <citation type="submission" date="2018-12" db="EMBL/GenBank/DDBJ databases">
        <authorList>
            <consortium name="Pathogen Informatics"/>
        </authorList>
    </citation>
    <scope>NUCLEOTIDE SEQUENCE [LARGE SCALE GENOMIC DNA]</scope>
    <source>
        <strain evidence="9 10">NCTC10437</strain>
    </source>
</reference>
<dbReference type="KEGG" id="mauu:NCTC10437_02245"/>
<dbReference type="PANTHER" id="PTHR33602:SF1">
    <property type="entry name" value="REGULATORY PROTEIN RECX FAMILY PROTEIN"/>
    <property type="match status" value="1"/>
</dbReference>
<evidence type="ECO:0000256" key="4">
    <source>
        <dbReference type="ARBA" id="ARBA00022490"/>
    </source>
</evidence>
<comment type="similarity">
    <text evidence="2 5">Belongs to the RecX family.</text>
</comment>
<comment type="subcellular location">
    <subcellularLocation>
        <location evidence="1 5">Cytoplasm</location>
    </subcellularLocation>
</comment>
<keyword evidence="4 5" id="KW-0963">Cytoplasm</keyword>
<dbReference type="RefSeq" id="WP_048634719.1">
    <property type="nucleotide sequence ID" value="NZ_CVQQ01000022.1"/>
</dbReference>
<dbReference type="InterPro" id="IPR053926">
    <property type="entry name" value="RecX_HTH_1st"/>
</dbReference>
<evidence type="ECO:0000256" key="3">
    <source>
        <dbReference type="ARBA" id="ARBA00018111"/>
    </source>
</evidence>
<evidence type="ECO:0000256" key="6">
    <source>
        <dbReference type="SAM" id="MobiDB-lite"/>
    </source>
</evidence>
<feature type="domain" description="RecX second three-helical" evidence="7">
    <location>
        <begin position="70"/>
        <end position="111"/>
    </location>
</feature>
<dbReference type="GO" id="GO:0006282">
    <property type="term" value="P:regulation of DNA repair"/>
    <property type="evidence" value="ECO:0007669"/>
    <property type="project" value="UniProtKB-UniRule"/>
</dbReference>
<gene>
    <name evidence="5 9" type="primary">recX</name>
    <name evidence="9" type="ORF">NCTC10437_02245</name>
</gene>
<dbReference type="AlphaFoldDB" id="A0A448INM7"/>
<protein>
    <recommendedName>
        <fullName evidence="3 5">Regulatory protein RecX</fullName>
    </recommendedName>
</protein>
<comment type="function">
    <text evidence="5">Modulates RecA activity.</text>
</comment>
<dbReference type="PANTHER" id="PTHR33602">
    <property type="entry name" value="REGULATORY PROTEIN RECX FAMILY PROTEIN"/>
    <property type="match status" value="1"/>
</dbReference>
<name>A0A448INM7_MYCAU</name>
<evidence type="ECO:0000256" key="1">
    <source>
        <dbReference type="ARBA" id="ARBA00004496"/>
    </source>
</evidence>
<dbReference type="STRING" id="1791.GCA_001049355_04877"/>
<keyword evidence="10" id="KW-1185">Reference proteome</keyword>
<dbReference type="Pfam" id="PF21982">
    <property type="entry name" value="RecX_HTH1"/>
    <property type="match status" value="1"/>
</dbReference>
<feature type="region of interest" description="Disordered" evidence="6">
    <location>
        <begin position="1"/>
        <end position="21"/>
    </location>
</feature>
<accession>A0A448INM7</accession>
<dbReference type="NCBIfam" id="NF001056">
    <property type="entry name" value="PRK00117.3-1"/>
    <property type="match status" value="1"/>
</dbReference>
<evidence type="ECO:0000313" key="10">
    <source>
        <dbReference type="Proteomes" id="UP000279306"/>
    </source>
</evidence>
<feature type="compositionally biased region" description="Polar residues" evidence="6">
    <location>
        <begin position="1"/>
        <end position="14"/>
    </location>
</feature>
<dbReference type="Gene3D" id="1.10.10.10">
    <property type="entry name" value="Winged helix-like DNA-binding domain superfamily/Winged helix DNA-binding domain"/>
    <property type="match status" value="2"/>
</dbReference>
<dbReference type="Pfam" id="PF02631">
    <property type="entry name" value="RecX_HTH2"/>
    <property type="match status" value="1"/>
</dbReference>
<dbReference type="Proteomes" id="UP000279306">
    <property type="component" value="Chromosome"/>
</dbReference>
<feature type="domain" description="RecX first three-helical" evidence="8">
    <location>
        <begin position="24"/>
        <end position="63"/>
    </location>
</feature>
<evidence type="ECO:0000256" key="2">
    <source>
        <dbReference type="ARBA" id="ARBA00009695"/>
    </source>
</evidence>
<dbReference type="OrthoDB" id="5244465at2"/>
<dbReference type="HAMAP" id="MF_01114">
    <property type="entry name" value="RecX"/>
    <property type="match status" value="1"/>
</dbReference>
<proteinExistence type="inferred from homology"/>
<evidence type="ECO:0000259" key="8">
    <source>
        <dbReference type="Pfam" id="PF21982"/>
    </source>
</evidence>
<dbReference type="InterPro" id="IPR003783">
    <property type="entry name" value="Regulatory_RecX"/>
</dbReference>
<evidence type="ECO:0000259" key="7">
    <source>
        <dbReference type="Pfam" id="PF02631"/>
    </source>
</evidence>
<evidence type="ECO:0000313" key="9">
    <source>
        <dbReference type="EMBL" id="VEG54003.1"/>
    </source>
</evidence>
<dbReference type="InterPro" id="IPR053924">
    <property type="entry name" value="RecX_HTH_2nd"/>
</dbReference>
<dbReference type="GO" id="GO:0005737">
    <property type="term" value="C:cytoplasm"/>
    <property type="evidence" value="ECO:0007669"/>
    <property type="project" value="UniProtKB-SubCell"/>
</dbReference>